<dbReference type="KEGG" id="acy:Anacy_5607"/>
<evidence type="ECO:0000256" key="2">
    <source>
        <dbReference type="ARBA" id="ARBA00022801"/>
    </source>
</evidence>
<dbReference type="InterPro" id="IPR036705">
    <property type="entry name" value="Ribosyl_crysJ1_sf"/>
</dbReference>
<dbReference type="eggNOG" id="COG1397">
    <property type="taxonomic scope" value="Bacteria"/>
</dbReference>
<dbReference type="SUPFAM" id="SSF101478">
    <property type="entry name" value="ADP-ribosylglycohydrolase"/>
    <property type="match status" value="1"/>
</dbReference>
<comment type="similarity">
    <text evidence="1">Belongs to the ADP-ribosylglycohydrolase family.</text>
</comment>
<dbReference type="STRING" id="272123.Anacy_5607"/>
<dbReference type="EMBL" id="CP003659">
    <property type="protein sequence ID" value="AFZ60915.1"/>
    <property type="molecule type" value="Genomic_DNA"/>
</dbReference>
<dbReference type="Gene3D" id="1.10.4080.10">
    <property type="entry name" value="ADP-ribosylation/Crystallin J1"/>
    <property type="match status" value="1"/>
</dbReference>
<comment type="cofactor">
    <cofactor evidence="3">
        <name>Mg(2+)</name>
        <dbReference type="ChEBI" id="CHEBI:18420"/>
    </cofactor>
    <text evidence="3">Binds 2 magnesium ions per subunit.</text>
</comment>
<dbReference type="InterPro" id="IPR050792">
    <property type="entry name" value="ADP-ribosylglycohydrolase"/>
</dbReference>
<feature type="binding site" evidence="3">
    <location>
        <position position="54"/>
    </location>
    <ligand>
        <name>Mg(2+)</name>
        <dbReference type="ChEBI" id="CHEBI:18420"/>
        <label>1</label>
    </ligand>
</feature>
<organism evidence="4 5">
    <name type="scientific">Anabaena cylindrica (strain ATCC 27899 / PCC 7122)</name>
    <dbReference type="NCBI Taxonomy" id="272123"/>
    <lineage>
        <taxon>Bacteria</taxon>
        <taxon>Bacillati</taxon>
        <taxon>Cyanobacteriota</taxon>
        <taxon>Cyanophyceae</taxon>
        <taxon>Nostocales</taxon>
        <taxon>Nostocaceae</taxon>
        <taxon>Anabaena</taxon>
    </lineage>
</organism>
<proteinExistence type="inferred from homology"/>
<dbReference type="Pfam" id="PF03747">
    <property type="entry name" value="ADP_ribosyl_GH"/>
    <property type="match status" value="1"/>
</dbReference>
<protein>
    <submittedName>
        <fullName evidence="4">ADP-ribosylation/Crystallin J1</fullName>
    </submittedName>
</protein>
<dbReference type="AlphaFoldDB" id="K9ZRA9"/>
<keyword evidence="3" id="KW-0479">Metal-binding</keyword>
<dbReference type="RefSeq" id="WP_015217527.1">
    <property type="nucleotide sequence ID" value="NC_019771.1"/>
</dbReference>
<evidence type="ECO:0000313" key="4">
    <source>
        <dbReference type="EMBL" id="AFZ60915.1"/>
    </source>
</evidence>
<keyword evidence="3" id="KW-0460">Magnesium</keyword>
<feature type="binding site" evidence="3">
    <location>
        <position position="264"/>
    </location>
    <ligand>
        <name>Mg(2+)</name>
        <dbReference type="ChEBI" id="CHEBI:18420"/>
        <label>1</label>
    </ligand>
</feature>
<dbReference type="Proteomes" id="UP000010474">
    <property type="component" value="Chromosome"/>
</dbReference>
<keyword evidence="5" id="KW-1185">Reference proteome</keyword>
<dbReference type="PANTHER" id="PTHR16222">
    <property type="entry name" value="ADP-RIBOSYLGLYCOHYDROLASE"/>
    <property type="match status" value="1"/>
</dbReference>
<dbReference type="GO" id="GO:0016787">
    <property type="term" value="F:hydrolase activity"/>
    <property type="evidence" value="ECO:0007669"/>
    <property type="project" value="UniProtKB-KW"/>
</dbReference>
<dbReference type="InterPro" id="IPR005502">
    <property type="entry name" value="Ribosyl_crysJ1"/>
</dbReference>
<evidence type="ECO:0000313" key="5">
    <source>
        <dbReference type="Proteomes" id="UP000010474"/>
    </source>
</evidence>
<name>K9ZRA9_ANACC</name>
<feature type="binding site" evidence="3">
    <location>
        <position position="267"/>
    </location>
    <ligand>
        <name>Mg(2+)</name>
        <dbReference type="ChEBI" id="CHEBI:18420"/>
        <label>1</label>
    </ligand>
</feature>
<gene>
    <name evidence="4" type="ordered locus">Anacy_5607</name>
</gene>
<reference evidence="5" key="1">
    <citation type="journal article" date="2013" name="Proc. Natl. Acad. Sci. U.S.A.">
        <title>Improving the coverage of the cyanobacterial phylum using diversity-driven genome sequencing.</title>
        <authorList>
            <person name="Shih P.M."/>
            <person name="Wu D."/>
            <person name="Latifi A."/>
            <person name="Axen S.D."/>
            <person name="Fewer D.P."/>
            <person name="Talla E."/>
            <person name="Calteau A."/>
            <person name="Cai F."/>
            <person name="Tandeau de Marsac N."/>
            <person name="Rippka R."/>
            <person name="Herdman M."/>
            <person name="Sivonen K."/>
            <person name="Coursin T."/>
            <person name="Laurent T."/>
            <person name="Goodwin L."/>
            <person name="Nolan M."/>
            <person name="Davenport K.W."/>
            <person name="Han C.S."/>
            <person name="Rubin E.M."/>
            <person name="Eisen J.A."/>
            <person name="Woyke T."/>
            <person name="Gugger M."/>
            <person name="Kerfeld C.A."/>
        </authorList>
    </citation>
    <scope>NUCLEOTIDE SEQUENCE [LARGE SCALE GENOMIC DNA]</scope>
    <source>
        <strain evidence="5">ATCC 27899 / PCC 7122</strain>
    </source>
</reference>
<dbReference type="PATRIC" id="fig|272123.3.peg.6064"/>
<feature type="binding site" evidence="3">
    <location>
        <position position="55"/>
    </location>
    <ligand>
        <name>Mg(2+)</name>
        <dbReference type="ChEBI" id="CHEBI:18420"/>
        <label>1</label>
    </ligand>
</feature>
<sequence length="318" mass="34655">MIPAKILSGLMGVCVGDALGVPVEFTSRAERKISPVTTMLGYGTWNQPPGTWSDDSSLTLCLVECLCEEFSLLEIANSFWRWYKEGYWAAHGEAFDIGGTTKQAILNWQQGASPLEAGGTSEKSNGNGSLMRILPMVYCHQMFTFPELITRVHQVSCITHAHIRSQMACGIYISVAIELLAGFEPKAAYLQGLSKIQSLYSGSEYILEKPHFDRVFSGEIARIPIEEINSGGYVVDTLEASLWCLLNTSAYAEAVLKAVNLGGDTDTTAAVTGGLAGIYYGVENIPQEWIDQIARQRDIIDLANRLAKAVDSEGEIGN</sequence>
<feature type="binding site" evidence="3">
    <location>
        <position position="266"/>
    </location>
    <ligand>
        <name>Mg(2+)</name>
        <dbReference type="ChEBI" id="CHEBI:18420"/>
        <label>1</label>
    </ligand>
</feature>
<feature type="binding site" evidence="3">
    <location>
        <position position="53"/>
    </location>
    <ligand>
        <name>Mg(2+)</name>
        <dbReference type="ChEBI" id="CHEBI:18420"/>
        <label>1</label>
    </ligand>
</feature>
<evidence type="ECO:0000256" key="1">
    <source>
        <dbReference type="ARBA" id="ARBA00010702"/>
    </source>
</evidence>
<dbReference type="HOGENOM" id="CLU_024566_8_1_3"/>
<dbReference type="PANTHER" id="PTHR16222:SF24">
    <property type="entry name" value="ADP-RIBOSYLHYDROLASE ARH3"/>
    <property type="match status" value="1"/>
</dbReference>
<dbReference type="GO" id="GO:0046872">
    <property type="term" value="F:metal ion binding"/>
    <property type="evidence" value="ECO:0007669"/>
    <property type="project" value="UniProtKB-KW"/>
</dbReference>
<keyword evidence="2" id="KW-0378">Hydrolase</keyword>
<evidence type="ECO:0000256" key="3">
    <source>
        <dbReference type="PIRSR" id="PIRSR605502-1"/>
    </source>
</evidence>
<accession>K9ZRA9</accession>